<evidence type="ECO:0000259" key="4">
    <source>
        <dbReference type="Pfam" id="PF26540"/>
    </source>
</evidence>
<dbReference type="InterPro" id="IPR045854">
    <property type="entry name" value="NO2/SO3_Rdtase_4Fe4S_sf"/>
</dbReference>
<dbReference type="GO" id="GO:0019288">
    <property type="term" value="P:isopentenyl diphosphate biosynthetic process, methylerythritol 4-phosphate pathway"/>
    <property type="evidence" value="ECO:0007669"/>
    <property type="project" value="TreeGrafter"/>
</dbReference>
<evidence type="ECO:0000256" key="1">
    <source>
        <dbReference type="ARBA" id="ARBA00022723"/>
    </source>
</evidence>
<evidence type="ECO:0000313" key="5">
    <source>
        <dbReference type="EMBL" id="SVE45566.1"/>
    </source>
</evidence>
<dbReference type="GO" id="GO:0016114">
    <property type="term" value="P:terpenoid biosynthetic process"/>
    <property type="evidence" value="ECO:0007669"/>
    <property type="project" value="InterPro"/>
</dbReference>
<organism evidence="5">
    <name type="scientific">marine metagenome</name>
    <dbReference type="NCBI Taxonomy" id="408172"/>
    <lineage>
        <taxon>unclassified sequences</taxon>
        <taxon>metagenomes</taxon>
        <taxon>ecological metagenomes</taxon>
    </lineage>
</organism>
<dbReference type="SUPFAM" id="SSF56014">
    <property type="entry name" value="Nitrite and sulphite reductase 4Fe-4S domain-like"/>
    <property type="match status" value="1"/>
</dbReference>
<dbReference type="GO" id="GO:0051536">
    <property type="term" value="F:iron-sulfur cluster binding"/>
    <property type="evidence" value="ECO:0007669"/>
    <property type="project" value="UniProtKB-KW"/>
</dbReference>
<dbReference type="Gene3D" id="3.30.413.10">
    <property type="entry name" value="Sulfite Reductase Hemoprotein, domain 1"/>
    <property type="match status" value="1"/>
</dbReference>
<keyword evidence="3" id="KW-0411">Iron-sulfur</keyword>
<dbReference type="AlphaFoldDB" id="A0A383DM40"/>
<evidence type="ECO:0000256" key="3">
    <source>
        <dbReference type="ARBA" id="ARBA00023014"/>
    </source>
</evidence>
<feature type="domain" description="IspG C-terminal" evidence="4">
    <location>
        <begin position="31"/>
        <end position="118"/>
    </location>
</feature>
<dbReference type="EMBL" id="UINC01218513">
    <property type="protein sequence ID" value="SVE45566.1"/>
    <property type="molecule type" value="Genomic_DNA"/>
</dbReference>
<dbReference type="PANTHER" id="PTHR30454:SF0">
    <property type="entry name" value="4-HYDROXY-3-METHYLBUT-2-EN-1-YL DIPHOSPHATE SYNTHASE (FERREDOXIN), CHLOROPLASTIC"/>
    <property type="match status" value="1"/>
</dbReference>
<reference evidence="5" key="1">
    <citation type="submission" date="2018-05" db="EMBL/GenBank/DDBJ databases">
        <authorList>
            <person name="Lanie J.A."/>
            <person name="Ng W.-L."/>
            <person name="Kazmierczak K.M."/>
            <person name="Andrzejewski T.M."/>
            <person name="Davidsen T.M."/>
            <person name="Wayne K.J."/>
            <person name="Tettelin H."/>
            <person name="Glass J.I."/>
            <person name="Rusch D."/>
            <person name="Podicherti R."/>
            <person name="Tsui H.-C.T."/>
            <person name="Winkler M.E."/>
        </authorList>
    </citation>
    <scope>NUCLEOTIDE SEQUENCE</scope>
</reference>
<dbReference type="InterPro" id="IPR004588">
    <property type="entry name" value="IspG_bac-typ"/>
</dbReference>
<sequence length="129" mass="14280">RVSLSDEPEEEVRVGFEILKSLGLRNRGIMIISCPSCARQQFPVIETVKKLEKALEDITNPLTVSIIGCVVNGPGEATMTQIGITGGGNNTHMIYVDGKKDHRVKNINLTSYLEKIIREKSNSKIKRVT</sequence>
<dbReference type="InterPro" id="IPR058579">
    <property type="entry name" value="IspG_C"/>
</dbReference>
<feature type="non-terminal residue" evidence="5">
    <location>
        <position position="1"/>
    </location>
</feature>
<dbReference type="Pfam" id="PF26540">
    <property type="entry name" value="GcpE_C"/>
    <property type="match status" value="1"/>
</dbReference>
<keyword evidence="2" id="KW-0408">Iron</keyword>
<dbReference type="GO" id="GO:0046429">
    <property type="term" value="F:4-hydroxy-3-methylbut-2-en-1-yl diphosphate synthase activity (ferredoxin)"/>
    <property type="evidence" value="ECO:0007669"/>
    <property type="project" value="InterPro"/>
</dbReference>
<keyword evidence="1" id="KW-0479">Metal-binding</keyword>
<evidence type="ECO:0000256" key="2">
    <source>
        <dbReference type="ARBA" id="ARBA00023004"/>
    </source>
</evidence>
<dbReference type="PANTHER" id="PTHR30454">
    <property type="entry name" value="4-HYDROXY-3-METHYLBUT-2-EN-1-YL DIPHOSPHATE SYNTHASE"/>
    <property type="match status" value="1"/>
</dbReference>
<protein>
    <recommendedName>
        <fullName evidence="4">IspG C-terminal domain-containing protein</fullName>
    </recommendedName>
</protein>
<proteinExistence type="predicted"/>
<dbReference type="GO" id="GO:0046872">
    <property type="term" value="F:metal ion binding"/>
    <property type="evidence" value="ECO:0007669"/>
    <property type="project" value="UniProtKB-KW"/>
</dbReference>
<accession>A0A383DM40</accession>
<name>A0A383DM40_9ZZZZ</name>
<gene>
    <name evidence="5" type="ORF">METZ01_LOCUS498420</name>
</gene>